<comment type="caution">
    <text evidence="2">The sequence shown here is derived from an EMBL/GenBank/DDBJ whole genome shotgun (WGS) entry which is preliminary data.</text>
</comment>
<name>A0ABN3P6X5_9MICO</name>
<evidence type="ECO:0000313" key="3">
    <source>
        <dbReference type="Proteomes" id="UP001500274"/>
    </source>
</evidence>
<feature type="region of interest" description="Disordered" evidence="1">
    <location>
        <begin position="30"/>
        <end position="73"/>
    </location>
</feature>
<organism evidence="2 3">
    <name type="scientific">Microbacterium binotii</name>
    <dbReference type="NCBI Taxonomy" id="462710"/>
    <lineage>
        <taxon>Bacteria</taxon>
        <taxon>Bacillati</taxon>
        <taxon>Actinomycetota</taxon>
        <taxon>Actinomycetes</taxon>
        <taxon>Micrococcales</taxon>
        <taxon>Microbacteriaceae</taxon>
        <taxon>Microbacterium</taxon>
    </lineage>
</organism>
<sequence>MTLSVVAAFVAATAIAAVIIIVSVLSAGQGPSDGASPDGSASATPSASGTTRPVEQLPTPTPLASTPAPTDRQPAEVVLATWGASGSGIEASAYVAGVVEDGGSCSLHARQGDTERTVEAAATPTGQNVSCGFATVPASDLSAGDWEIWFTYASPTHEGTSSAVSVTFGGQQ</sequence>
<accession>A0ABN3P6X5</accession>
<feature type="compositionally biased region" description="Low complexity" evidence="1">
    <location>
        <begin position="30"/>
        <end position="51"/>
    </location>
</feature>
<proteinExistence type="predicted"/>
<protein>
    <submittedName>
        <fullName evidence="2">Uncharacterized protein</fullName>
    </submittedName>
</protein>
<reference evidence="2 3" key="1">
    <citation type="journal article" date="2019" name="Int. J. Syst. Evol. Microbiol.">
        <title>The Global Catalogue of Microorganisms (GCM) 10K type strain sequencing project: providing services to taxonomists for standard genome sequencing and annotation.</title>
        <authorList>
            <consortium name="The Broad Institute Genomics Platform"/>
            <consortium name="The Broad Institute Genome Sequencing Center for Infectious Disease"/>
            <person name="Wu L."/>
            <person name="Ma J."/>
        </authorList>
    </citation>
    <scope>NUCLEOTIDE SEQUENCE [LARGE SCALE GENOMIC DNA]</scope>
    <source>
        <strain evidence="2 3">JCM 16365</strain>
    </source>
</reference>
<dbReference type="Proteomes" id="UP001500274">
    <property type="component" value="Unassembled WGS sequence"/>
</dbReference>
<keyword evidence="3" id="KW-1185">Reference proteome</keyword>
<gene>
    <name evidence="2" type="ORF">GCM10009862_02940</name>
</gene>
<evidence type="ECO:0000313" key="2">
    <source>
        <dbReference type="EMBL" id="GAA2567634.1"/>
    </source>
</evidence>
<evidence type="ECO:0000256" key="1">
    <source>
        <dbReference type="SAM" id="MobiDB-lite"/>
    </source>
</evidence>
<dbReference type="EMBL" id="BAAARI010000002">
    <property type="protein sequence ID" value="GAA2567634.1"/>
    <property type="molecule type" value="Genomic_DNA"/>
</dbReference>